<protein>
    <submittedName>
        <fullName evidence="2">N-acetyltransferase domain-containing protein</fullName>
    </submittedName>
</protein>
<dbReference type="InterPro" id="IPR016181">
    <property type="entry name" value="Acyl_CoA_acyltransferase"/>
</dbReference>
<accession>A0A8G0PBV0</accession>
<dbReference type="GO" id="GO:0016747">
    <property type="term" value="F:acyltransferase activity, transferring groups other than amino-acyl groups"/>
    <property type="evidence" value="ECO:0007669"/>
    <property type="project" value="InterPro"/>
</dbReference>
<evidence type="ECO:0000313" key="2">
    <source>
        <dbReference type="EMBL" id="QYS95476.1"/>
    </source>
</evidence>
<dbReference type="EMBL" id="CP075865">
    <property type="protein sequence ID" value="QYS95476.1"/>
    <property type="molecule type" value="Genomic_DNA"/>
</dbReference>
<dbReference type="PROSITE" id="PS51257">
    <property type="entry name" value="PROKAR_LIPOPROTEIN"/>
    <property type="match status" value="1"/>
</dbReference>
<sequence>MTMSIRRIVSSIKQIRSLIPNNNFLPHSVVSCAPHTQPTYRIVSCRVLASHSLAHTSRTAHTLTRSITTKMAPISLSIRKATPADLAPVLALVRSAYRGESSRAGWTTEAELVDDQRIDEEGLLAKINEPFGAVLVAQDEAGDILACCEVLKQSDTVGYFGLFAVNPLRQAGGIGRTVLTAAEEYAKQTWGLTEMKMTVIWTREELIQYYIRRGYTLTEKTEPFPYAQLVGGKALRDDLYFSVLIKAL</sequence>
<dbReference type="Pfam" id="PF00583">
    <property type="entry name" value="Acetyltransf_1"/>
    <property type="match status" value="1"/>
</dbReference>
<dbReference type="Gene3D" id="3.40.630.30">
    <property type="match status" value="1"/>
</dbReference>
<keyword evidence="3" id="KW-1185">Reference proteome</keyword>
<dbReference type="InterPro" id="IPR000182">
    <property type="entry name" value="GNAT_dom"/>
</dbReference>
<reference evidence="2 3" key="1">
    <citation type="journal article" date="2021" name="BMC Genomics">
        <title>Telomere-to-telomere genome assembly of asparaginase-producing Trichoderma simmonsii.</title>
        <authorList>
            <person name="Chung D."/>
            <person name="Kwon Y.M."/>
            <person name="Yang Y."/>
        </authorList>
    </citation>
    <scope>NUCLEOTIDE SEQUENCE [LARGE SCALE GENOMIC DNA]</scope>
    <source>
        <strain evidence="2 3">GH-Sj1</strain>
    </source>
</reference>
<dbReference type="Proteomes" id="UP000826661">
    <property type="component" value="Chromosome II"/>
</dbReference>
<evidence type="ECO:0000259" key="1">
    <source>
        <dbReference type="PROSITE" id="PS51186"/>
    </source>
</evidence>
<feature type="domain" description="N-acetyltransferase" evidence="1">
    <location>
        <begin position="76"/>
        <end position="236"/>
    </location>
</feature>
<dbReference type="AlphaFoldDB" id="A0A8G0PBV0"/>
<organism evidence="2 3">
    <name type="scientific">Trichoderma simmonsii</name>
    <dbReference type="NCBI Taxonomy" id="1491479"/>
    <lineage>
        <taxon>Eukaryota</taxon>
        <taxon>Fungi</taxon>
        <taxon>Dikarya</taxon>
        <taxon>Ascomycota</taxon>
        <taxon>Pezizomycotina</taxon>
        <taxon>Sordariomycetes</taxon>
        <taxon>Hypocreomycetidae</taxon>
        <taxon>Hypocreales</taxon>
        <taxon>Hypocreaceae</taxon>
        <taxon>Trichoderma</taxon>
    </lineage>
</organism>
<evidence type="ECO:0000313" key="3">
    <source>
        <dbReference type="Proteomes" id="UP000826661"/>
    </source>
</evidence>
<dbReference type="CDD" id="cd04301">
    <property type="entry name" value="NAT_SF"/>
    <property type="match status" value="1"/>
</dbReference>
<proteinExistence type="predicted"/>
<dbReference type="SUPFAM" id="SSF55729">
    <property type="entry name" value="Acyl-CoA N-acyltransferases (Nat)"/>
    <property type="match status" value="1"/>
</dbReference>
<dbReference type="PROSITE" id="PS51186">
    <property type="entry name" value="GNAT"/>
    <property type="match status" value="1"/>
</dbReference>
<gene>
    <name evidence="2" type="ORF">H0G86_002769</name>
</gene>
<name>A0A8G0PBV0_9HYPO</name>